<evidence type="ECO:0000313" key="1">
    <source>
        <dbReference type="EMBL" id="KAK9964368.1"/>
    </source>
</evidence>
<reference evidence="1 2" key="1">
    <citation type="submission" date="2024-05" db="EMBL/GenBank/DDBJ databases">
        <title>A high-quality chromosomal-level genome assembly of Topmouth culter (Culter alburnus).</title>
        <authorList>
            <person name="Zhao H."/>
        </authorList>
    </citation>
    <scope>NUCLEOTIDE SEQUENCE [LARGE SCALE GENOMIC DNA]</scope>
    <source>
        <strain evidence="1">CATC2023</strain>
        <tissue evidence="1">Muscle</tissue>
    </source>
</reference>
<dbReference type="AlphaFoldDB" id="A0AAW1ZU26"/>
<dbReference type="EMBL" id="JAWDJR010000013">
    <property type="protein sequence ID" value="KAK9964368.1"/>
    <property type="molecule type" value="Genomic_DNA"/>
</dbReference>
<keyword evidence="2" id="KW-1185">Reference proteome</keyword>
<protein>
    <recommendedName>
        <fullName evidence="3">PiggyBac transposable element-derived protein 4 C-terminal zinc-ribbon domain-containing protein</fullName>
    </recommendedName>
</protein>
<name>A0AAW1ZU26_CULAL</name>
<accession>A0AAW1ZU26</accession>
<gene>
    <name evidence="1" type="ORF">ABG768_005550</name>
</gene>
<evidence type="ECO:0008006" key="3">
    <source>
        <dbReference type="Google" id="ProtNLM"/>
    </source>
</evidence>
<organism evidence="1 2">
    <name type="scientific">Culter alburnus</name>
    <name type="common">Topmouth culter</name>
    <dbReference type="NCBI Taxonomy" id="194366"/>
    <lineage>
        <taxon>Eukaryota</taxon>
        <taxon>Metazoa</taxon>
        <taxon>Chordata</taxon>
        <taxon>Craniata</taxon>
        <taxon>Vertebrata</taxon>
        <taxon>Euteleostomi</taxon>
        <taxon>Actinopterygii</taxon>
        <taxon>Neopterygii</taxon>
        <taxon>Teleostei</taxon>
        <taxon>Ostariophysi</taxon>
        <taxon>Cypriniformes</taxon>
        <taxon>Xenocyprididae</taxon>
        <taxon>Xenocypridinae</taxon>
        <taxon>Culter</taxon>
    </lineage>
</organism>
<sequence>MGGGHNTQRMFIKELVKELVVPQIHRRREESPGLSKNILEAMGRCGVPTSLSAVTSEIQEQSCQNKRRKRCYYCRAARDRKVNTYCCECSKPVCREHSHIIVICYQCMR</sequence>
<evidence type="ECO:0000313" key="2">
    <source>
        <dbReference type="Proteomes" id="UP001479290"/>
    </source>
</evidence>
<dbReference type="Proteomes" id="UP001479290">
    <property type="component" value="Unassembled WGS sequence"/>
</dbReference>
<comment type="caution">
    <text evidence="1">The sequence shown here is derived from an EMBL/GenBank/DDBJ whole genome shotgun (WGS) entry which is preliminary data.</text>
</comment>
<proteinExistence type="predicted"/>